<keyword evidence="10" id="KW-1185">Reference proteome</keyword>
<keyword evidence="4" id="KW-0378">Hydrolase</keyword>
<comment type="caution">
    <text evidence="9">The sequence shown here is derived from an EMBL/GenBank/DDBJ whole genome shotgun (WGS) entry which is preliminary data.</text>
</comment>
<dbReference type="PANTHER" id="PTHR46323:SF2">
    <property type="entry name" value="BETA-GALACTOSIDASE"/>
    <property type="match status" value="1"/>
</dbReference>
<dbReference type="PANTHER" id="PTHR46323">
    <property type="entry name" value="BETA-GALACTOSIDASE"/>
    <property type="match status" value="1"/>
</dbReference>
<dbReference type="InterPro" id="IPR017853">
    <property type="entry name" value="GH"/>
</dbReference>
<dbReference type="GO" id="GO:0009341">
    <property type="term" value="C:beta-galactosidase complex"/>
    <property type="evidence" value="ECO:0007669"/>
    <property type="project" value="TreeGrafter"/>
</dbReference>
<comment type="similarity">
    <text evidence="2">Belongs to the glycosyl hydrolase 2 family.</text>
</comment>
<evidence type="ECO:0000256" key="3">
    <source>
        <dbReference type="ARBA" id="ARBA00012756"/>
    </source>
</evidence>
<dbReference type="STRING" id="1349421.OI18_11980"/>
<evidence type="ECO:0000256" key="1">
    <source>
        <dbReference type="ARBA" id="ARBA00001412"/>
    </source>
</evidence>
<dbReference type="SUPFAM" id="SSF49303">
    <property type="entry name" value="beta-Galactosidase/glucuronidase domain"/>
    <property type="match status" value="1"/>
</dbReference>
<dbReference type="InterPro" id="IPR036156">
    <property type="entry name" value="Beta-gal/glucu_dom_sf"/>
</dbReference>
<evidence type="ECO:0000259" key="8">
    <source>
        <dbReference type="Pfam" id="PF02837"/>
    </source>
</evidence>
<feature type="domain" description="Glycoside hydrolase family 2 immunoglobulin-like beta-sandwich" evidence="7">
    <location>
        <begin position="227"/>
        <end position="334"/>
    </location>
</feature>
<feature type="chain" id="PRO_5002135377" description="beta-galactosidase" evidence="6">
    <location>
        <begin position="27"/>
        <end position="946"/>
    </location>
</feature>
<dbReference type="SUPFAM" id="SSF49785">
    <property type="entry name" value="Galactose-binding domain-like"/>
    <property type="match status" value="1"/>
</dbReference>
<protein>
    <recommendedName>
        <fullName evidence="3">beta-galactosidase</fullName>
        <ecNumber evidence="3">3.2.1.23</ecNumber>
    </recommendedName>
</protein>
<dbReference type="InterPro" id="IPR050347">
    <property type="entry name" value="Bact_Beta-galactosidase"/>
</dbReference>
<comment type="catalytic activity">
    <reaction evidence="1">
        <text>Hydrolysis of terminal non-reducing beta-D-galactose residues in beta-D-galactosides.</text>
        <dbReference type="EC" id="3.2.1.23"/>
    </reaction>
</comment>
<dbReference type="Proteomes" id="UP000031408">
    <property type="component" value="Unassembled WGS sequence"/>
</dbReference>
<evidence type="ECO:0000259" key="7">
    <source>
        <dbReference type="Pfam" id="PF00703"/>
    </source>
</evidence>
<organism evidence="9 10">
    <name type="scientific">Flavihumibacter solisilvae</name>
    <dbReference type="NCBI Taxonomy" id="1349421"/>
    <lineage>
        <taxon>Bacteria</taxon>
        <taxon>Pseudomonadati</taxon>
        <taxon>Bacteroidota</taxon>
        <taxon>Chitinophagia</taxon>
        <taxon>Chitinophagales</taxon>
        <taxon>Chitinophagaceae</taxon>
        <taxon>Flavihumibacter</taxon>
    </lineage>
</organism>
<dbReference type="GO" id="GO:0005990">
    <property type="term" value="P:lactose catabolic process"/>
    <property type="evidence" value="ECO:0007669"/>
    <property type="project" value="TreeGrafter"/>
</dbReference>
<keyword evidence="6" id="KW-0732">Signal</keyword>
<evidence type="ECO:0000256" key="5">
    <source>
        <dbReference type="ARBA" id="ARBA00023295"/>
    </source>
</evidence>
<dbReference type="Pfam" id="PF02837">
    <property type="entry name" value="Glyco_hydro_2_N"/>
    <property type="match status" value="1"/>
</dbReference>
<proteinExistence type="inferred from homology"/>
<feature type="signal peptide" evidence="6">
    <location>
        <begin position="1"/>
        <end position="26"/>
    </location>
</feature>
<evidence type="ECO:0000313" key="9">
    <source>
        <dbReference type="EMBL" id="KIC94337.1"/>
    </source>
</evidence>
<evidence type="ECO:0000256" key="6">
    <source>
        <dbReference type="SAM" id="SignalP"/>
    </source>
</evidence>
<name>A0A0C1L2W6_9BACT</name>
<dbReference type="RefSeq" id="WP_039140098.1">
    <property type="nucleotide sequence ID" value="NZ_JSVC01000013.1"/>
</dbReference>
<reference evidence="9 10" key="1">
    <citation type="submission" date="2014-11" db="EMBL/GenBank/DDBJ databases">
        <title>Genome sequence of Flavihumibacter solisilvae 3-3.</title>
        <authorList>
            <person name="Zhou G."/>
            <person name="Li M."/>
            <person name="Wang G."/>
        </authorList>
    </citation>
    <scope>NUCLEOTIDE SEQUENCE [LARGE SCALE GENOMIC DNA]</scope>
    <source>
        <strain evidence="9 10">3-3</strain>
    </source>
</reference>
<dbReference type="InterPro" id="IPR006104">
    <property type="entry name" value="Glyco_hydro_2_N"/>
</dbReference>
<dbReference type="EMBL" id="JSVC01000013">
    <property type="protein sequence ID" value="KIC94337.1"/>
    <property type="molecule type" value="Genomic_DNA"/>
</dbReference>
<dbReference type="InterPro" id="IPR013783">
    <property type="entry name" value="Ig-like_fold"/>
</dbReference>
<evidence type="ECO:0000256" key="4">
    <source>
        <dbReference type="ARBA" id="ARBA00022801"/>
    </source>
</evidence>
<dbReference type="EC" id="3.2.1.23" evidence="3"/>
<sequence length="946" mass="106659">MMYCRVIPIVVSLAVVSMFTCCTASRDEASIDLSGEWTFGIDSLDKGIEQEWFNQPLPDKVKLPGSMLTNGKGNEVKADSAWTAGIWNDDWFKKPEYARYREPGNVKISFWLQPLKRYTGVAWYQKEIEIPENWNDRHIELFLERCHWETSLWIDDVKIGMQNALGAPHKYDLSKLVKPGKHKLTLRIDNRVKEIDPGADAHSISDNTQTNWNGVIGEMKLVSRPPVYISSVQLFPDIDRKIVTARISVRNLAGRPGNYQLKLQARSKNGPEKKVEALYKEVSVAADSTDLVVEYPMGVSPLLWDEFNPWYYAMEVSIKGDQETDSRTLDFGMRKVGIAGKQITINSRPVFLRGTLECAIFPETGYPPTREDEWQRIFKICKSYGLNHIRFHSWCPPEAAFTAADKAGIYLAVESSAWATVGDGKPIDQYVYDESNRIVSAFGNHPSFCLMAYGNEAHGDNAVPYLTGFVNYWKEKDKRRIYTSSSGFPASPASEYTSSGAARIQWWEGGLTSPINAKPPASNYEWTPYLEKDKPTVSHEIGQWCVYPDFREMSRYNGVLKPKNFEIFRDRLADNHLLHLADSFLLASGKLQVLCYKADIEAAFRTPEFAGFQLLDLHDFPGQGTALVGVLNAFWEEKGYVTAKEFRRFCNSTVPLASMPKMIFTNNERLNARLEVAHHGAKSLNVQNAGWKLQRADGSLLYNEKLKPVELQVGRITLLDSVSKPLTSITSPEKLTLSLTVDTFSNSWDVWVYPAKLPVVPDEQQIKVVQKIDEATVRHLESGGTVLLTLKKGTVKPEKGGSIAVGFSSIFWNTAWTKGQAPHTLGVLCDPRHPALAEFPTEYHSNYQWWDAMSHSDAIIIDSVDNRIKPIVRIIDDWFTARPLGLVFECKVGKGKLLVTGVDLLSEAGSRPEARQLLFSIKKYMAGDDFHPAVDVNVERIKSLLK</sequence>
<dbReference type="Gene3D" id="3.20.20.80">
    <property type="entry name" value="Glycosidases"/>
    <property type="match status" value="1"/>
</dbReference>
<gene>
    <name evidence="9" type="ORF">OI18_11980</name>
</gene>
<dbReference type="SUPFAM" id="SSF51445">
    <property type="entry name" value="(Trans)glycosidases"/>
    <property type="match status" value="1"/>
</dbReference>
<dbReference type="Pfam" id="PF00703">
    <property type="entry name" value="Glyco_hydro_2"/>
    <property type="match status" value="1"/>
</dbReference>
<evidence type="ECO:0000313" key="10">
    <source>
        <dbReference type="Proteomes" id="UP000031408"/>
    </source>
</evidence>
<dbReference type="AlphaFoldDB" id="A0A0C1L2W6"/>
<dbReference type="InterPro" id="IPR008979">
    <property type="entry name" value="Galactose-bd-like_sf"/>
</dbReference>
<dbReference type="Gene3D" id="2.60.40.10">
    <property type="entry name" value="Immunoglobulins"/>
    <property type="match status" value="1"/>
</dbReference>
<dbReference type="Gene3D" id="2.60.120.260">
    <property type="entry name" value="Galactose-binding domain-like"/>
    <property type="match status" value="1"/>
</dbReference>
<feature type="domain" description="Glycosyl hydrolases family 2 sugar binding" evidence="8">
    <location>
        <begin position="33"/>
        <end position="225"/>
    </location>
</feature>
<dbReference type="GO" id="GO:0004565">
    <property type="term" value="F:beta-galactosidase activity"/>
    <property type="evidence" value="ECO:0007669"/>
    <property type="project" value="UniProtKB-EC"/>
</dbReference>
<accession>A0A0C1L2W6</accession>
<keyword evidence="5" id="KW-0326">Glycosidase</keyword>
<dbReference type="InterPro" id="IPR006102">
    <property type="entry name" value="Ig-like_GH2"/>
</dbReference>
<evidence type="ECO:0000256" key="2">
    <source>
        <dbReference type="ARBA" id="ARBA00007401"/>
    </source>
</evidence>